<dbReference type="AlphaFoldDB" id="A0A0L0P2V4"/>
<proteinExistence type="predicted"/>
<organism evidence="1 2">
    <name type="scientific">Candidozyma auris</name>
    <name type="common">Yeast</name>
    <name type="synonym">Candida auris</name>
    <dbReference type="NCBI Taxonomy" id="498019"/>
    <lineage>
        <taxon>Eukaryota</taxon>
        <taxon>Fungi</taxon>
        <taxon>Dikarya</taxon>
        <taxon>Ascomycota</taxon>
        <taxon>Saccharomycotina</taxon>
        <taxon>Pichiomycetes</taxon>
        <taxon>Metschnikowiaceae</taxon>
        <taxon>Candidozyma</taxon>
    </lineage>
</organism>
<dbReference type="Proteomes" id="UP000037122">
    <property type="component" value="Unassembled WGS sequence"/>
</dbReference>
<protein>
    <submittedName>
        <fullName evidence="1">Uncharacterized protein</fullName>
    </submittedName>
</protein>
<sequence>MQIFRAAVQNPRIDGRFLPNKSHSNGSQNIWYLFLFGCLGHGKYYPLRRESYTASLKCILWVTTRKPIVVSKSQTLKYSHRDTSSKHLQQQKSICGLDKKVFFSPRYITIESHACQLIADELNGANHSPGQEKHHVTYKK</sequence>
<evidence type="ECO:0000313" key="1">
    <source>
        <dbReference type="EMBL" id="KNE00371.1"/>
    </source>
</evidence>
<gene>
    <name evidence="1" type="ORF">QG37_02397</name>
</gene>
<comment type="caution">
    <text evidence="1">The sequence shown here is derived from an EMBL/GenBank/DDBJ whole genome shotgun (WGS) entry which is preliminary data.</text>
</comment>
<accession>A0A0L0P2V4</accession>
<reference evidence="2" key="1">
    <citation type="journal article" date="2015" name="BMC Genomics">
        <title>Draft genome of a commonly misdiagnosed multidrug resistant pathogen Candida auris.</title>
        <authorList>
            <person name="Chatterjee S."/>
            <person name="Alampalli S.V."/>
            <person name="Nageshan R.K."/>
            <person name="Chettiar S.T."/>
            <person name="Joshi S."/>
            <person name="Tatu U.S."/>
        </authorList>
    </citation>
    <scope>NUCLEOTIDE SEQUENCE [LARGE SCALE GENOMIC DNA]</scope>
    <source>
        <strain evidence="2">6684</strain>
    </source>
</reference>
<dbReference type="VEuPathDB" id="FungiDB:QG37_02397"/>
<name>A0A0L0P2V4_CANAR</name>
<evidence type="ECO:0000313" key="2">
    <source>
        <dbReference type="Proteomes" id="UP000037122"/>
    </source>
</evidence>
<dbReference type="EMBL" id="LGST01000018">
    <property type="protein sequence ID" value="KNE00371.1"/>
    <property type="molecule type" value="Genomic_DNA"/>
</dbReference>